<keyword evidence="1" id="KW-0812">Transmembrane</keyword>
<accession>A0A0F5N5Q6</accession>
<feature type="transmembrane region" description="Helical" evidence="1">
    <location>
        <begin position="12"/>
        <end position="38"/>
    </location>
</feature>
<dbReference type="OrthoDB" id="4743695at2"/>
<reference evidence="2 3" key="1">
    <citation type="submission" date="2016-01" db="EMBL/GenBank/DDBJ databases">
        <title>The new phylogeny of the genus Mycobacterium.</title>
        <authorList>
            <person name="Tarcisio F."/>
            <person name="Conor M."/>
            <person name="Antonella G."/>
            <person name="Elisabetta G."/>
            <person name="Giulia F.S."/>
            <person name="Sara T."/>
            <person name="Anna F."/>
            <person name="Clotilde B."/>
            <person name="Roberto B."/>
            <person name="Veronica D.S."/>
            <person name="Fabio R."/>
            <person name="Monica P."/>
            <person name="Olivier J."/>
            <person name="Enrico T."/>
            <person name="Nicola S."/>
        </authorList>
    </citation>
    <scope>NUCLEOTIDE SEQUENCE [LARGE SCALE GENOMIC DNA]</scope>
    <source>
        <strain evidence="2 3">DSM 44803</strain>
    </source>
</reference>
<protein>
    <submittedName>
        <fullName evidence="2">Uncharacterized protein</fullName>
    </submittedName>
</protein>
<dbReference type="Proteomes" id="UP000193781">
    <property type="component" value="Unassembled WGS sequence"/>
</dbReference>
<dbReference type="AlphaFoldDB" id="A0A0F5N5Q6"/>
<gene>
    <name evidence="2" type="ORF">AWC17_09400</name>
</gene>
<dbReference type="EMBL" id="LQPH01000140">
    <property type="protein sequence ID" value="ORW19217.1"/>
    <property type="molecule type" value="Genomic_DNA"/>
</dbReference>
<comment type="caution">
    <text evidence="2">The sequence shown here is derived from an EMBL/GenBank/DDBJ whole genome shotgun (WGS) entry which is preliminary data.</text>
</comment>
<dbReference type="STRING" id="244292.ABW17_28545"/>
<organism evidence="2 3">
    <name type="scientific">Mycobacterium nebraskense</name>
    <dbReference type="NCBI Taxonomy" id="244292"/>
    <lineage>
        <taxon>Bacteria</taxon>
        <taxon>Bacillati</taxon>
        <taxon>Actinomycetota</taxon>
        <taxon>Actinomycetes</taxon>
        <taxon>Mycobacteriales</taxon>
        <taxon>Mycobacteriaceae</taxon>
        <taxon>Mycobacterium</taxon>
    </lineage>
</organism>
<name>A0A0F5N5Q6_9MYCO</name>
<keyword evidence="1" id="KW-0472">Membrane</keyword>
<keyword evidence="3" id="KW-1185">Reference proteome</keyword>
<evidence type="ECO:0000256" key="1">
    <source>
        <dbReference type="SAM" id="Phobius"/>
    </source>
</evidence>
<dbReference type="RefSeq" id="WP_046186322.1">
    <property type="nucleotide sequence ID" value="NZ_JACKSS010000128.1"/>
</dbReference>
<evidence type="ECO:0000313" key="3">
    <source>
        <dbReference type="Proteomes" id="UP000193781"/>
    </source>
</evidence>
<evidence type="ECO:0000313" key="2">
    <source>
        <dbReference type="EMBL" id="ORW19217.1"/>
    </source>
</evidence>
<keyword evidence="1" id="KW-1133">Transmembrane helix</keyword>
<proteinExistence type="predicted"/>
<sequence length="83" mass="9223">MDLLRRTMRYQVRIGALIELALWLAIPYLCIGFVWTLFHAEEARQIQARVETVFPAGADAVAFGLTTALWPASIQIAHACPAP</sequence>